<name>A0A547PHE7_9RHOB</name>
<accession>A0A547PHE7</accession>
<feature type="domain" description="HTH-like" evidence="1">
    <location>
        <begin position="75"/>
        <end position="130"/>
    </location>
</feature>
<dbReference type="PANTHER" id="PTHR46889">
    <property type="entry name" value="TRANSPOSASE INSF FOR INSERTION SEQUENCE IS3B-RELATED"/>
    <property type="match status" value="1"/>
</dbReference>
<dbReference type="EMBL" id="VFSV01000130">
    <property type="protein sequence ID" value="TRD13546.1"/>
    <property type="molecule type" value="Genomic_DNA"/>
</dbReference>
<dbReference type="Proteomes" id="UP000318590">
    <property type="component" value="Unassembled WGS sequence"/>
</dbReference>
<evidence type="ECO:0000313" key="2">
    <source>
        <dbReference type="EMBL" id="TRD13546.1"/>
    </source>
</evidence>
<comment type="caution">
    <text evidence="2">The sequence shown here is derived from an EMBL/GenBank/DDBJ whole genome shotgun (WGS) entry which is preliminary data.</text>
</comment>
<keyword evidence="3" id="KW-1185">Reference proteome</keyword>
<gene>
    <name evidence="2" type="ORF">FEV53_20235</name>
</gene>
<sequence length="242" mass="27414">MSATGPSDCPNDEQARFHHCPQSSVRLTVSPVGPRKRENAVSTLCRLVCLSRSWLYGYHAGQAARDDRRERRSARDDVLLAKIMRVFKASKHRYGSRRIHRDLCAEGEHVPERRVARIMRENRISAGQHKPFTTNSNHKLTPSPNLLLQAFHCTTPNTVWLANITCVDTGEGWLYLAAVKEGAFVRRRPSGSDRWRRDGQLQGQWRMRPAKSSAGPWTVTWAQSCAATRSGWPWTSAARSRA</sequence>
<reference evidence="2 3" key="1">
    <citation type="submission" date="2019-06" db="EMBL/GenBank/DDBJ databases">
        <title>Paenimaribius caenipelagi gen. nov., sp. nov., isolated from a tidal flat.</title>
        <authorList>
            <person name="Yoon J.-H."/>
        </authorList>
    </citation>
    <scope>NUCLEOTIDE SEQUENCE [LARGE SCALE GENOMIC DNA]</scope>
    <source>
        <strain evidence="2 3">JBTF-M29</strain>
    </source>
</reference>
<dbReference type="AlphaFoldDB" id="A0A547PHE7"/>
<proteinExistence type="predicted"/>
<protein>
    <submittedName>
        <fullName evidence="2">IS3 family transposase</fullName>
    </submittedName>
</protein>
<dbReference type="Pfam" id="PF13276">
    <property type="entry name" value="HTH_21"/>
    <property type="match status" value="1"/>
</dbReference>
<organism evidence="2 3">
    <name type="scientific">Palleronia caenipelagi</name>
    <dbReference type="NCBI Taxonomy" id="2489174"/>
    <lineage>
        <taxon>Bacteria</taxon>
        <taxon>Pseudomonadati</taxon>
        <taxon>Pseudomonadota</taxon>
        <taxon>Alphaproteobacteria</taxon>
        <taxon>Rhodobacterales</taxon>
        <taxon>Roseobacteraceae</taxon>
        <taxon>Palleronia</taxon>
    </lineage>
</organism>
<evidence type="ECO:0000313" key="3">
    <source>
        <dbReference type="Proteomes" id="UP000318590"/>
    </source>
</evidence>
<dbReference type="OrthoDB" id="9803878at2"/>
<evidence type="ECO:0000259" key="1">
    <source>
        <dbReference type="Pfam" id="PF13276"/>
    </source>
</evidence>
<dbReference type="PANTHER" id="PTHR46889:SF4">
    <property type="entry name" value="TRANSPOSASE INSO FOR INSERTION SEQUENCE ELEMENT IS911B-RELATED"/>
    <property type="match status" value="1"/>
</dbReference>
<dbReference type="InterPro" id="IPR025948">
    <property type="entry name" value="HTH-like_dom"/>
</dbReference>
<dbReference type="InterPro" id="IPR050900">
    <property type="entry name" value="Transposase_IS3/IS150/IS904"/>
</dbReference>